<accession>A0ABP4QWY2</accession>
<sequence length="62" mass="6698">MALGGFAVPESAKAQEQIAMSAWAAVLVRRKGLEARRFIGVRCPVIDVDDLKISAGTRGQRE</sequence>
<keyword evidence="2" id="KW-1185">Reference proteome</keyword>
<gene>
    <name evidence="1" type="ORF">GCM10009744_10260</name>
</gene>
<reference evidence="2" key="1">
    <citation type="journal article" date="2019" name="Int. J. Syst. Evol. Microbiol.">
        <title>The Global Catalogue of Microorganisms (GCM) 10K type strain sequencing project: providing services to taxonomists for standard genome sequencing and annotation.</title>
        <authorList>
            <consortium name="The Broad Institute Genomics Platform"/>
            <consortium name="The Broad Institute Genome Sequencing Center for Infectious Disease"/>
            <person name="Wu L."/>
            <person name="Ma J."/>
        </authorList>
    </citation>
    <scope>NUCLEOTIDE SEQUENCE [LARGE SCALE GENOMIC DNA]</scope>
    <source>
        <strain evidence="2">JCM 14306</strain>
    </source>
</reference>
<comment type="caution">
    <text evidence="1">The sequence shown here is derived from an EMBL/GenBank/DDBJ whole genome shotgun (WGS) entry which is preliminary data.</text>
</comment>
<dbReference type="Proteomes" id="UP001501319">
    <property type="component" value="Unassembled WGS sequence"/>
</dbReference>
<evidence type="ECO:0000313" key="2">
    <source>
        <dbReference type="Proteomes" id="UP001501319"/>
    </source>
</evidence>
<dbReference type="EMBL" id="BAAANE010000003">
    <property type="protein sequence ID" value="GAA1624651.1"/>
    <property type="molecule type" value="Genomic_DNA"/>
</dbReference>
<evidence type="ECO:0000313" key="1">
    <source>
        <dbReference type="EMBL" id="GAA1624651.1"/>
    </source>
</evidence>
<organism evidence="1 2">
    <name type="scientific">Kribbella alba</name>
    <dbReference type="NCBI Taxonomy" id="190197"/>
    <lineage>
        <taxon>Bacteria</taxon>
        <taxon>Bacillati</taxon>
        <taxon>Actinomycetota</taxon>
        <taxon>Actinomycetes</taxon>
        <taxon>Propionibacteriales</taxon>
        <taxon>Kribbellaceae</taxon>
        <taxon>Kribbella</taxon>
    </lineage>
</organism>
<protein>
    <submittedName>
        <fullName evidence="1">Uncharacterized protein</fullName>
    </submittedName>
</protein>
<name>A0ABP4QWY2_9ACTN</name>
<proteinExistence type="predicted"/>